<evidence type="ECO:0000256" key="1">
    <source>
        <dbReference type="SAM" id="SignalP"/>
    </source>
</evidence>
<gene>
    <name evidence="2" type="ORF">C6Y53_10990</name>
</gene>
<dbReference type="KEGG" id="thas:C6Y53_10990"/>
<accession>A0A2S0MR03</accession>
<proteinExistence type="predicted"/>
<evidence type="ECO:0000313" key="2">
    <source>
        <dbReference type="EMBL" id="AVO38181.1"/>
    </source>
</evidence>
<feature type="chain" id="PRO_5015715342" description="DUF1579 domain-containing protein" evidence="1">
    <location>
        <begin position="24"/>
        <end position="178"/>
    </location>
</feature>
<sequence>MSCLPVRNLLALVLLALPLAAMADASRFAGHYEGSADLVLSDGTVTPRDMSVTISAGKGGGFSVAWGSTSFYPDTSSRTKSYQIDFRPSDRPGIFAAQMQTNVFGHEVPMDPMKGDPFVWARIEGDTMTVFSLFVDDRGDYEMQQFDRTLAEGGLRLRFTSHRNGRQMRSVDTFLDRR</sequence>
<feature type="signal peptide" evidence="1">
    <location>
        <begin position="1"/>
        <end position="23"/>
    </location>
</feature>
<dbReference type="RefSeq" id="WP_106472496.1">
    <property type="nucleotide sequence ID" value="NZ_CP027665.1"/>
</dbReference>
<keyword evidence="1" id="KW-0732">Signal</keyword>
<evidence type="ECO:0008006" key="4">
    <source>
        <dbReference type="Google" id="ProtNLM"/>
    </source>
</evidence>
<keyword evidence="3" id="KW-1185">Reference proteome</keyword>
<reference evidence="3" key="1">
    <citation type="submission" date="2018-03" db="EMBL/GenBank/DDBJ databases">
        <title>Genomic analysis of the strain SH-1 isolated from shrimp intestine.</title>
        <authorList>
            <person name="Kim Y.-S."/>
            <person name="Kim S.-E."/>
            <person name="Kim K.-H."/>
        </authorList>
    </citation>
    <scope>NUCLEOTIDE SEQUENCE [LARGE SCALE GENOMIC DNA]</scope>
    <source>
        <strain evidence="3">SH-1</strain>
    </source>
</reference>
<dbReference type="EMBL" id="CP027665">
    <property type="protein sequence ID" value="AVO38181.1"/>
    <property type="molecule type" value="Genomic_DNA"/>
</dbReference>
<organism evidence="2 3">
    <name type="scientific">Pukyongiella litopenaei</name>
    <dbReference type="NCBI Taxonomy" id="2605946"/>
    <lineage>
        <taxon>Bacteria</taxon>
        <taxon>Pseudomonadati</taxon>
        <taxon>Pseudomonadota</taxon>
        <taxon>Alphaproteobacteria</taxon>
        <taxon>Rhodobacterales</taxon>
        <taxon>Paracoccaceae</taxon>
        <taxon>Pukyongiella</taxon>
    </lineage>
</organism>
<evidence type="ECO:0000313" key="3">
    <source>
        <dbReference type="Proteomes" id="UP000237655"/>
    </source>
</evidence>
<dbReference type="AlphaFoldDB" id="A0A2S0MR03"/>
<dbReference type="Proteomes" id="UP000237655">
    <property type="component" value="Chromosome"/>
</dbReference>
<name>A0A2S0MR03_9RHOB</name>
<protein>
    <recommendedName>
        <fullName evidence="4">DUF1579 domain-containing protein</fullName>
    </recommendedName>
</protein>